<dbReference type="PANTHER" id="PTHR35812">
    <property type="entry name" value="LIPOPROTEIN"/>
    <property type="match status" value="1"/>
</dbReference>
<evidence type="ECO:0000256" key="1">
    <source>
        <dbReference type="SAM" id="MobiDB-lite"/>
    </source>
</evidence>
<dbReference type="PANTHER" id="PTHR35812:SF1">
    <property type="entry name" value="LIPOPROTEIN"/>
    <property type="match status" value="1"/>
</dbReference>
<evidence type="ECO:0000313" key="4">
    <source>
        <dbReference type="Proteomes" id="UP001302316"/>
    </source>
</evidence>
<organism evidence="3 4">
    <name type="scientific">Natronospira elongata</name>
    <dbReference type="NCBI Taxonomy" id="3110268"/>
    <lineage>
        <taxon>Bacteria</taxon>
        <taxon>Pseudomonadati</taxon>
        <taxon>Pseudomonadota</taxon>
        <taxon>Gammaproteobacteria</taxon>
        <taxon>Natronospirales</taxon>
        <taxon>Natronospiraceae</taxon>
        <taxon>Natronospira</taxon>
    </lineage>
</organism>
<protein>
    <submittedName>
        <fullName evidence="3">DUF1566 domain-containing protein</fullName>
    </submittedName>
</protein>
<evidence type="ECO:0000313" key="3">
    <source>
        <dbReference type="EMBL" id="MEA5446817.1"/>
    </source>
</evidence>
<keyword evidence="4" id="KW-1185">Reference proteome</keyword>
<feature type="domain" description="Lcl C-terminal" evidence="2">
    <location>
        <begin position="68"/>
        <end position="189"/>
    </location>
</feature>
<evidence type="ECO:0000259" key="2">
    <source>
        <dbReference type="Pfam" id="PF07603"/>
    </source>
</evidence>
<dbReference type="RefSeq" id="WP_346053371.1">
    <property type="nucleotide sequence ID" value="NZ_JAYGII010000062.1"/>
</dbReference>
<dbReference type="EMBL" id="JAYGII010000062">
    <property type="protein sequence ID" value="MEA5446817.1"/>
    <property type="molecule type" value="Genomic_DNA"/>
</dbReference>
<feature type="region of interest" description="Disordered" evidence="1">
    <location>
        <begin position="44"/>
        <end position="64"/>
    </location>
</feature>
<dbReference type="Proteomes" id="UP001302316">
    <property type="component" value="Unassembled WGS sequence"/>
</dbReference>
<sequence>MGIKWGRGIVAGANTASAPAHIKRILLISLLRLPIIAMGQIPPDDCADPDSQASTPSRAFMPIDDGSVVRHRPTGLEWQRCAIGQQWHDGACLGEAERLSWEAAGEVAQAKGDGWRLPLPWELQSIVEYCRVGPAINRQVFPDQPLAPANVWSGMPYAGAAGYAWSVRFSTGEGSWGLKHRGSRVRLVRDSQAERQRQSLIQTWKATAQTPPGQLLSATLQWKLPNELLTARNALERIAQVGFASACFHEDTPRRTPSSAFDISDDGKTVLHRPSSLEWQRCPLGQNWAGDNCEGEAKRVDWQSAQEIAEQQAHGWRLPTIGELVTIAETCRSGPAINQQIFPGITEGRSAFWSVTPYAGSDTYAWDADFADGSFGWTRRTIPLGIRLVRAQP</sequence>
<dbReference type="AlphaFoldDB" id="A0AAP6MN10"/>
<feature type="domain" description="Lcl C-terminal" evidence="2">
    <location>
        <begin position="268"/>
        <end position="390"/>
    </location>
</feature>
<gene>
    <name evidence="3" type="ORF">VCB98_13400</name>
</gene>
<comment type="caution">
    <text evidence="3">The sequence shown here is derived from an EMBL/GenBank/DDBJ whole genome shotgun (WGS) entry which is preliminary data.</text>
</comment>
<name>A0AAP6MN10_9GAMM</name>
<dbReference type="Pfam" id="PF07603">
    <property type="entry name" value="Lcl_C"/>
    <property type="match status" value="2"/>
</dbReference>
<accession>A0AAP6MN10</accession>
<reference evidence="3 4" key="1">
    <citation type="submission" date="2023-12" db="EMBL/GenBank/DDBJ databases">
        <title>Whole-genome sequencing of halo(alkali)philic microorganisms from hypersaline lakes.</title>
        <authorList>
            <person name="Sorokin D.Y."/>
            <person name="Merkel A.Y."/>
            <person name="Messina E."/>
            <person name="Yakimov M."/>
        </authorList>
    </citation>
    <scope>NUCLEOTIDE SEQUENCE [LARGE SCALE GENOMIC DNA]</scope>
    <source>
        <strain evidence="3 4">AB-CW1</strain>
    </source>
</reference>
<dbReference type="InterPro" id="IPR011460">
    <property type="entry name" value="Lcl_C"/>
</dbReference>
<proteinExistence type="predicted"/>